<organism evidence="1 2">
    <name type="scientific">Thioploca ingrica</name>
    <dbReference type="NCBI Taxonomy" id="40754"/>
    <lineage>
        <taxon>Bacteria</taxon>
        <taxon>Pseudomonadati</taxon>
        <taxon>Pseudomonadota</taxon>
        <taxon>Gammaproteobacteria</taxon>
        <taxon>Thiotrichales</taxon>
        <taxon>Thiotrichaceae</taxon>
        <taxon>Thioploca</taxon>
    </lineage>
</organism>
<accession>A0A090AIC7</accession>
<dbReference type="AlphaFoldDB" id="A0A090AIC7"/>
<dbReference type="HOGENOM" id="CLU_1425592_0_0_6"/>
<evidence type="ECO:0000313" key="2">
    <source>
        <dbReference type="Proteomes" id="UP000031623"/>
    </source>
</evidence>
<dbReference type="SUPFAM" id="SSF81301">
    <property type="entry name" value="Nucleotidyltransferase"/>
    <property type="match status" value="1"/>
</dbReference>
<dbReference type="Proteomes" id="UP000031623">
    <property type="component" value="Chromosome"/>
</dbReference>
<dbReference type="KEGG" id="tig:THII_3856"/>
<proteinExistence type="predicted"/>
<dbReference type="InterPro" id="IPR043519">
    <property type="entry name" value="NT_sf"/>
</dbReference>
<dbReference type="Gene3D" id="3.30.460.40">
    <property type="match status" value="1"/>
</dbReference>
<reference evidence="1 2" key="1">
    <citation type="journal article" date="2014" name="ISME J.">
        <title>Ecophysiology of Thioploca ingrica as revealed by the complete genome sequence supplemented with proteomic evidence.</title>
        <authorList>
            <person name="Kojima H."/>
            <person name="Ogura Y."/>
            <person name="Yamamoto N."/>
            <person name="Togashi T."/>
            <person name="Mori H."/>
            <person name="Watanabe T."/>
            <person name="Nemoto F."/>
            <person name="Kurokawa K."/>
            <person name="Hayashi T."/>
            <person name="Fukui M."/>
        </authorList>
    </citation>
    <scope>NUCLEOTIDE SEQUENCE [LARGE SCALE GENOMIC DNA]</scope>
</reference>
<gene>
    <name evidence="1" type="ORF">THII_3856</name>
</gene>
<sequence>MLRKTKTIPSTLAIGYIIRDAYVFNFKNWHDNTIMNTDYLLESVSYFFKLLQERQIEYVLVGGIAMLQYVEGRNTKDVDIIMALESIPHLPEITVLSQDNDFIRGQFEALQIDLLLTHNPVFNKVKQEYTTIHTFIEQEIPCASIEGLLLLKLYALPSLYRQGHFARVGLYENDISTLLHYYQPNVLPLLTQLVPYLSDSDWKELRAIVAEIQQRLKRFHNSFNKE</sequence>
<evidence type="ECO:0000313" key="1">
    <source>
        <dbReference type="EMBL" id="BAP58153.1"/>
    </source>
</evidence>
<name>A0A090AIC7_9GAMM</name>
<keyword evidence="2" id="KW-1185">Reference proteome</keyword>
<dbReference type="EMBL" id="AP014633">
    <property type="protein sequence ID" value="BAP58153.1"/>
    <property type="molecule type" value="Genomic_DNA"/>
</dbReference>
<protein>
    <submittedName>
        <fullName evidence="1">Uncharacterized protein</fullName>
    </submittedName>
</protein>